<proteinExistence type="predicted"/>
<evidence type="ECO:0000256" key="1">
    <source>
        <dbReference type="SAM" id="MobiDB-lite"/>
    </source>
</evidence>
<sequence>MRQKWFVMPSPSPSSPAGQSEVCGTRSYCRTVESKDRGGDSLTGRHRAQETPRTAWFLRPLISQVGYRVISSMRAALCPSRFRRCFGIPPLRHTITSTGLIGALRGDAASFTVA</sequence>
<protein>
    <submittedName>
        <fullName evidence="2">Uncharacterized protein</fullName>
    </submittedName>
</protein>
<evidence type="ECO:0000313" key="2">
    <source>
        <dbReference type="EMBL" id="MEQ2221731.1"/>
    </source>
</evidence>
<accession>A0ABV0SMP4</accession>
<reference evidence="2 3" key="1">
    <citation type="submission" date="2021-06" db="EMBL/GenBank/DDBJ databases">
        <authorList>
            <person name="Palmer J.M."/>
        </authorList>
    </citation>
    <scope>NUCLEOTIDE SEQUENCE [LARGE SCALE GENOMIC DNA]</scope>
    <source>
        <strain evidence="3">if_2019</strain>
        <tissue evidence="2">Muscle</tissue>
    </source>
</reference>
<dbReference type="EMBL" id="JAHRIQ010001826">
    <property type="protein sequence ID" value="MEQ2221731.1"/>
    <property type="molecule type" value="Genomic_DNA"/>
</dbReference>
<gene>
    <name evidence="2" type="ORF">ILYODFUR_018663</name>
</gene>
<feature type="region of interest" description="Disordered" evidence="1">
    <location>
        <begin position="1"/>
        <end position="22"/>
    </location>
</feature>
<keyword evidence="3" id="KW-1185">Reference proteome</keyword>
<evidence type="ECO:0000313" key="3">
    <source>
        <dbReference type="Proteomes" id="UP001482620"/>
    </source>
</evidence>
<dbReference type="Proteomes" id="UP001482620">
    <property type="component" value="Unassembled WGS sequence"/>
</dbReference>
<name>A0ABV0SMP4_9TELE</name>
<comment type="caution">
    <text evidence="2">The sequence shown here is derived from an EMBL/GenBank/DDBJ whole genome shotgun (WGS) entry which is preliminary data.</text>
</comment>
<organism evidence="2 3">
    <name type="scientific">Ilyodon furcidens</name>
    <name type="common">goldbreast splitfin</name>
    <dbReference type="NCBI Taxonomy" id="33524"/>
    <lineage>
        <taxon>Eukaryota</taxon>
        <taxon>Metazoa</taxon>
        <taxon>Chordata</taxon>
        <taxon>Craniata</taxon>
        <taxon>Vertebrata</taxon>
        <taxon>Euteleostomi</taxon>
        <taxon>Actinopterygii</taxon>
        <taxon>Neopterygii</taxon>
        <taxon>Teleostei</taxon>
        <taxon>Neoteleostei</taxon>
        <taxon>Acanthomorphata</taxon>
        <taxon>Ovalentaria</taxon>
        <taxon>Atherinomorphae</taxon>
        <taxon>Cyprinodontiformes</taxon>
        <taxon>Goodeidae</taxon>
        <taxon>Ilyodon</taxon>
    </lineage>
</organism>